<dbReference type="EMBL" id="JABXXQ010000095">
    <property type="protein sequence ID" value="NVN30033.1"/>
    <property type="molecule type" value="Genomic_DNA"/>
</dbReference>
<evidence type="ECO:0000313" key="5">
    <source>
        <dbReference type="Proteomes" id="UP000565205"/>
    </source>
</evidence>
<sequence>MLKNFAQVIRSAVAAAVRSLRTVFRLAFIGGRYVLQQSVEVVEQVARVPLSVAGIGADFVGQLGARFRLAMGGAQHEQQNEASARQRGVAQQNRQERSTDASAAERAHLRRQATAMRRYAADRLAGRDSDERVVQLLPAPVRSYLDALDRDELELVMSAPGTALITAISSQGGYTVRGVRPMGDVVQAPERASDASATADQARKMAAELNCSAQLAPSR</sequence>
<accession>A0A839V3R1</accession>
<feature type="compositionally biased region" description="Basic and acidic residues" evidence="1">
    <location>
        <begin position="94"/>
        <end position="106"/>
    </location>
</feature>
<comment type="caution">
    <text evidence="2">The sequence shown here is derived from an EMBL/GenBank/DDBJ whole genome shotgun (WGS) entry which is preliminary data.</text>
</comment>
<protein>
    <submittedName>
        <fullName evidence="2">Uncharacterized protein</fullName>
    </submittedName>
</protein>
<dbReference type="RefSeq" id="WP_176623241.1">
    <property type="nucleotide sequence ID" value="NZ_JABXXQ010000095.1"/>
</dbReference>
<evidence type="ECO:0000313" key="2">
    <source>
        <dbReference type="EMBL" id="MBB3175485.1"/>
    </source>
</evidence>
<evidence type="ECO:0000313" key="4">
    <source>
        <dbReference type="Proteomes" id="UP000557688"/>
    </source>
</evidence>
<dbReference type="Proteomes" id="UP000557688">
    <property type="component" value="Unassembled WGS sequence"/>
</dbReference>
<name>A0A839V3R1_9PROT</name>
<proteinExistence type="predicted"/>
<feature type="region of interest" description="Disordered" evidence="1">
    <location>
        <begin position="74"/>
        <end position="106"/>
    </location>
</feature>
<dbReference type="EMBL" id="JACHXV010000036">
    <property type="protein sequence ID" value="MBB3175485.1"/>
    <property type="molecule type" value="Genomic_DNA"/>
</dbReference>
<keyword evidence="4" id="KW-1185">Reference proteome</keyword>
<organism evidence="2 4">
    <name type="scientific">Endobacter medicaginis</name>
    <dbReference type="NCBI Taxonomy" id="1181271"/>
    <lineage>
        <taxon>Bacteria</taxon>
        <taxon>Pseudomonadati</taxon>
        <taxon>Pseudomonadota</taxon>
        <taxon>Alphaproteobacteria</taxon>
        <taxon>Acetobacterales</taxon>
        <taxon>Acetobacteraceae</taxon>
        <taxon>Endobacter</taxon>
    </lineage>
</organism>
<dbReference type="AlphaFoldDB" id="A0A839V3R1"/>
<evidence type="ECO:0000313" key="3">
    <source>
        <dbReference type="EMBL" id="NVN30033.1"/>
    </source>
</evidence>
<evidence type="ECO:0000256" key="1">
    <source>
        <dbReference type="SAM" id="MobiDB-lite"/>
    </source>
</evidence>
<gene>
    <name evidence="2" type="ORF">FHR90_003341</name>
    <name evidence="3" type="ORF">HUK83_06750</name>
</gene>
<reference evidence="2 4" key="2">
    <citation type="submission" date="2020-08" db="EMBL/GenBank/DDBJ databases">
        <title>Genomic Encyclopedia of Type Strains, Phase III (KMG-III): the genomes of soil and plant-associated and newly described type strains.</title>
        <authorList>
            <person name="Whitman W."/>
        </authorList>
    </citation>
    <scope>NUCLEOTIDE SEQUENCE [LARGE SCALE GENOMIC DNA]</scope>
    <source>
        <strain evidence="2 4">CECT 8088</strain>
    </source>
</reference>
<feature type="compositionally biased region" description="Polar residues" evidence="1">
    <location>
        <begin position="76"/>
        <end position="93"/>
    </location>
</feature>
<reference evidence="3 5" key="1">
    <citation type="submission" date="2020-06" db="EMBL/GenBank/DDBJ databases">
        <title>Description of novel acetic acid bacteria.</title>
        <authorList>
            <person name="Sombolestani A."/>
        </authorList>
    </citation>
    <scope>NUCLEOTIDE SEQUENCE [LARGE SCALE GENOMIC DNA]</scope>
    <source>
        <strain evidence="3 5">LMG 26838</strain>
    </source>
</reference>
<dbReference type="Proteomes" id="UP000565205">
    <property type="component" value="Unassembled WGS sequence"/>
</dbReference>